<keyword evidence="1" id="KW-0812">Transmembrane</keyword>
<evidence type="ECO:0000313" key="2">
    <source>
        <dbReference type="EMBL" id="VAX07081.1"/>
    </source>
</evidence>
<organism evidence="2">
    <name type="scientific">hydrothermal vent metagenome</name>
    <dbReference type="NCBI Taxonomy" id="652676"/>
    <lineage>
        <taxon>unclassified sequences</taxon>
        <taxon>metagenomes</taxon>
        <taxon>ecological metagenomes</taxon>
    </lineage>
</organism>
<keyword evidence="1" id="KW-0472">Membrane</keyword>
<name>A0A3B1AZ51_9ZZZZ</name>
<reference evidence="2" key="1">
    <citation type="submission" date="2018-06" db="EMBL/GenBank/DDBJ databases">
        <authorList>
            <person name="Zhirakovskaya E."/>
        </authorList>
    </citation>
    <scope>NUCLEOTIDE SEQUENCE</scope>
</reference>
<evidence type="ECO:0000256" key="1">
    <source>
        <dbReference type="SAM" id="Phobius"/>
    </source>
</evidence>
<accession>A0A3B1AZ51</accession>
<dbReference type="AlphaFoldDB" id="A0A3B1AZ51"/>
<protein>
    <submittedName>
        <fullName evidence="2">Uncharacterized protein</fullName>
    </submittedName>
</protein>
<keyword evidence="1" id="KW-1133">Transmembrane helix</keyword>
<dbReference type="EMBL" id="UOFW01000193">
    <property type="protein sequence ID" value="VAX07081.1"/>
    <property type="molecule type" value="Genomic_DNA"/>
</dbReference>
<gene>
    <name evidence="2" type="ORF">MNBD_ALPHA03-1784</name>
</gene>
<proteinExistence type="predicted"/>
<sequence>MPILAWFMLVSVVAKRTPLLLATIPVALIFLFEGLFFKSDYIISFVGRRLTGSHILDLENGFGQNLSNLTSHTTLEMVQSAAKPEFWLGLGIAAGLFYATILLRKRNSL</sequence>
<feature type="transmembrane region" description="Helical" evidence="1">
    <location>
        <begin position="86"/>
        <end position="103"/>
    </location>
</feature>